<feature type="compositionally biased region" description="Low complexity" evidence="12">
    <location>
        <begin position="12"/>
        <end position="26"/>
    </location>
</feature>
<proteinExistence type="inferred from homology"/>
<evidence type="ECO:0000259" key="13">
    <source>
        <dbReference type="Pfam" id="PF01529"/>
    </source>
</evidence>
<evidence type="ECO:0000256" key="2">
    <source>
        <dbReference type="ARBA" id="ARBA00022679"/>
    </source>
</evidence>
<reference evidence="14 15" key="1">
    <citation type="submission" date="2019-09" db="EMBL/GenBank/DDBJ databases">
        <title>Draft genome of the ectomycorrhizal ascomycete Sphaerosporella brunnea.</title>
        <authorList>
            <consortium name="DOE Joint Genome Institute"/>
            <person name="Benucci G.M."/>
            <person name="Marozzi G."/>
            <person name="Antonielli L."/>
            <person name="Sanchez S."/>
            <person name="Marco P."/>
            <person name="Wang X."/>
            <person name="Falini L.B."/>
            <person name="Barry K."/>
            <person name="Haridas S."/>
            <person name="Lipzen A."/>
            <person name="Labutti K."/>
            <person name="Grigoriev I.V."/>
            <person name="Murat C."/>
            <person name="Martin F."/>
            <person name="Albertini E."/>
            <person name="Donnini D."/>
            <person name="Bonito G."/>
        </authorList>
    </citation>
    <scope>NUCLEOTIDE SEQUENCE [LARGE SCALE GENOMIC DNA]</scope>
    <source>
        <strain evidence="14 15">Sb_GMNB300</strain>
    </source>
</reference>
<feature type="compositionally biased region" description="Polar residues" evidence="12">
    <location>
        <begin position="222"/>
        <end position="242"/>
    </location>
</feature>
<feature type="transmembrane region" description="Helical" evidence="11">
    <location>
        <begin position="347"/>
        <end position="368"/>
    </location>
</feature>
<comment type="subcellular location">
    <subcellularLocation>
        <location evidence="1">Endomembrane system</location>
        <topology evidence="1">Multi-pass membrane protein</topology>
    </subcellularLocation>
</comment>
<sequence length="637" mass="70386">MTSPRDSLTVRTPISPTSSSGGLPLSIHDEDLSNRGSRHAGTHSVISSRMTDISDNASDIMGLAEAQQSQAQSQASPRNSIPGRLGNTTRISVGEMMDQFSTRPSTAMSNTTSATHRNWPSVSGGGRGASSQGGSMRGRPASSASRTHAPGVANQAFYRPMSSAKLQAQRGNRVTEEDEAEQNRIRGFAQASSASHLPTLPQHTPIVHNQPNGGDPFKRHTSVSTTDHTIRTAPSLSSTTQLRVDPVEVRTHDTTVQNGRMPQQRDSRGASSSGSSSSIGQKPPQPPQNLGKNYEYFPGNMRFCFGGRFLTARDFPMNFLTGLLVVLPSALFFGFSANFLWHRISPALPITYAYLFLLTFMSFFKASVSDPGTYPRNLQPPEGTTANLDDPLAVPPQNDWALIRPAVKNGLHLEVPIKYCRTCNIWRPPRCHHCKVCDSCIETQDHHCVWLNNCVGRRNYRYFFMFITCGTLLALYLIALSLVHLLYLEDGVVFSQAIKRERVVFAMLIYGAVAAPYPAALCGYHCFLIARGETTREYLHGHKFVRSERHRPFSFNSWWRNFVVVLCRPRPPTYVQFKKKYMHGDQRLADRKMNLVRAEAYAREARGANARAAAAAADGNEERRSEAGVVAGRILAS</sequence>
<accession>A0A5J5FBJ0</accession>
<evidence type="ECO:0000313" key="14">
    <source>
        <dbReference type="EMBL" id="KAA8914617.1"/>
    </source>
</evidence>
<evidence type="ECO:0000256" key="11">
    <source>
        <dbReference type="RuleBase" id="RU079119"/>
    </source>
</evidence>
<evidence type="ECO:0000256" key="10">
    <source>
        <dbReference type="ARBA" id="ARBA00048048"/>
    </source>
</evidence>
<dbReference type="Proteomes" id="UP000326924">
    <property type="component" value="Unassembled WGS sequence"/>
</dbReference>
<dbReference type="EMBL" id="VXIS01000004">
    <property type="protein sequence ID" value="KAA8914617.1"/>
    <property type="molecule type" value="Genomic_DNA"/>
</dbReference>
<dbReference type="GO" id="GO:0006612">
    <property type="term" value="P:protein targeting to membrane"/>
    <property type="evidence" value="ECO:0007669"/>
    <property type="project" value="TreeGrafter"/>
</dbReference>
<feature type="region of interest" description="Disordered" evidence="12">
    <location>
        <begin position="1"/>
        <end position="88"/>
    </location>
</feature>
<keyword evidence="4 11" id="KW-1133">Transmembrane helix</keyword>
<dbReference type="EC" id="2.3.1.225" evidence="11"/>
<dbReference type="PANTHER" id="PTHR22883">
    <property type="entry name" value="ZINC FINGER DHHC DOMAIN CONTAINING PROTEIN"/>
    <property type="match status" value="1"/>
</dbReference>
<feature type="region of interest" description="Disordered" evidence="12">
    <location>
        <begin position="101"/>
        <end position="148"/>
    </location>
</feature>
<protein>
    <recommendedName>
        <fullName evidence="11">Palmitoyltransferase</fullName>
        <ecNumber evidence="11">2.3.1.225</ecNumber>
    </recommendedName>
</protein>
<comment type="catalytic activity">
    <reaction evidence="10 11">
        <text>L-cysteinyl-[protein] + hexadecanoyl-CoA = S-hexadecanoyl-L-cysteinyl-[protein] + CoA</text>
        <dbReference type="Rhea" id="RHEA:36683"/>
        <dbReference type="Rhea" id="RHEA-COMP:10131"/>
        <dbReference type="Rhea" id="RHEA-COMP:11032"/>
        <dbReference type="ChEBI" id="CHEBI:29950"/>
        <dbReference type="ChEBI" id="CHEBI:57287"/>
        <dbReference type="ChEBI" id="CHEBI:57379"/>
        <dbReference type="ChEBI" id="CHEBI:74151"/>
        <dbReference type="EC" id="2.3.1.225"/>
    </reaction>
</comment>
<keyword evidence="2 11" id="KW-0808">Transferase</keyword>
<feature type="domain" description="Palmitoyltransferase DHHC" evidence="13">
    <location>
        <begin position="417"/>
        <end position="540"/>
    </location>
</feature>
<comment type="caution">
    <text evidence="14">The sequence shown here is derived from an EMBL/GenBank/DDBJ whole genome shotgun (WGS) entry which is preliminary data.</text>
</comment>
<keyword evidence="8 11" id="KW-0012">Acyltransferase</keyword>
<dbReference type="PROSITE" id="PS50216">
    <property type="entry name" value="DHHC"/>
    <property type="match status" value="1"/>
</dbReference>
<feature type="compositionally biased region" description="Polar residues" evidence="12">
    <location>
        <begin position="44"/>
        <end position="57"/>
    </location>
</feature>
<dbReference type="GO" id="GO:0019706">
    <property type="term" value="F:protein-cysteine S-palmitoyltransferase activity"/>
    <property type="evidence" value="ECO:0007669"/>
    <property type="project" value="UniProtKB-EC"/>
</dbReference>
<comment type="domain">
    <text evidence="11">The DHHC domain is required for palmitoyltransferase activity.</text>
</comment>
<feature type="compositionally biased region" description="Polar residues" evidence="12">
    <location>
        <begin position="101"/>
        <end position="120"/>
    </location>
</feature>
<keyword evidence="15" id="KW-1185">Reference proteome</keyword>
<feature type="region of interest" description="Disordered" evidence="12">
    <location>
        <begin position="196"/>
        <end position="292"/>
    </location>
</feature>
<evidence type="ECO:0000256" key="6">
    <source>
        <dbReference type="ARBA" id="ARBA00023139"/>
    </source>
</evidence>
<keyword evidence="7" id="KW-0449">Lipoprotein</keyword>
<feature type="transmembrane region" description="Helical" evidence="11">
    <location>
        <begin position="507"/>
        <end position="530"/>
    </location>
</feature>
<organism evidence="14 15">
    <name type="scientific">Sphaerosporella brunnea</name>
    <dbReference type="NCBI Taxonomy" id="1250544"/>
    <lineage>
        <taxon>Eukaryota</taxon>
        <taxon>Fungi</taxon>
        <taxon>Dikarya</taxon>
        <taxon>Ascomycota</taxon>
        <taxon>Pezizomycotina</taxon>
        <taxon>Pezizomycetes</taxon>
        <taxon>Pezizales</taxon>
        <taxon>Pyronemataceae</taxon>
        <taxon>Sphaerosporella</taxon>
    </lineage>
</organism>
<dbReference type="Pfam" id="PF01529">
    <property type="entry name" value="DHHC"/>
    <property type="match status" value="1"/>
</dbReference>
<feature type="compositionally biased region" description="Low complexity" evidence="12">
    <location>
        <begin position="66"/>
        <end position="76"/>
    </location>
</feature>
<dbReference type="AlphaFoldDB" id="A0A5J5FBJ0"/>
<keyword evidence="5 11" id="KW-0472">Membrane</keyword>
<evidence type="ECO:0000313" key="15">
    <source>
        <dbReference type="Proteomes" id="UP000326924"/>
    </source>
</evidence>
<feature type="transmembrane region" description="Helical" evidence="11">
    <location>
        <begin position="462"/>
        <end position="487"/>
    </location>
</feature>
<evidence type="ECO:0000256" key="5">
    <source>
        <dbReference type="ARBA" id="ARBA00023136"/>
    </source>
</evidence>
<feature type="compositionally biased region" description="Low complexity" evidence="12">
    <location>
        <begin position="129"/>
        <end position="139"/>
    </location>
</feature>
<dbReference type="InterPro" id="IPR001594">
    <property type="entry name" value="Palmitoyltrfase_DHHC"/>
</dbReference>
<comment type="similarity">
    <text evidence="9">Belongs to the DHHC palmitoyltransferase family. ERF2/ZDHHC9 subfamily.</text>
</comment>
<dbReference type="InParanoid" id="A0A5J5FBJ0"/>
<evidence type="ECO:0000256" key="3">
    <source>
        <dbReference type="ARBA" id="ARBA00022692"/>
    </source>
</evidence>
<keyword evidence="6" id="KW-0564">Palmitate</keyword>
<keyword evidence="3 11" id="KW-0812">Transmembrane</keyword>
<evidence type="ECO:0000256" key="7">
    <source>
        <dbReference type="ARBA" id="ARBA00023288"/>
    </source>
</evidence>
<dbReference type="PANTHER" id="PTHR22883:SF43">
    <property type="entry name" value="PALMITOYLTRANSFERASE APP"/>
    <property type="match status" value="1"/>
</dbReference>
<evidence type="ECO:0000256" key="8">
    <source>
        <dbReference type="ARBA" id="ARBA00023315"/>
    </source>
</evidence>
<evidence type="ECO:0000256" key="4">
    <source>
        <dbReference type="ARBA" id="ARBA00022989"/>
    </source>
</evidence>
<feature type="compositionally biased region" description="Polar residues" evidence="12">
    <location>
        <begin position="1"/>
        <end position="10"/>
    </location>
</feature>
<dbReference type="InterPro" id="IPR039859">
    <property type="entry name" value="PFA4/ZDH16/20/ERF2-like"/>
</dbReference>
<evidence type="ECO:0000256" key="12">
    <source>
        <dbReference type="SAM" id="MobiDB-lite"/>
    </source>
</evidence>
<evidence type="ECO:0000256" key="9">
    <source>
        <dbReference type="ARBA" id="ARBA00023463"/>
    </source>
</evidence>
<feature type="compositionally biased region" description="Low complexity" evidence="12">
    <location>
        <begin position="269"/>
        <end position="280"/>
    </location>
</feature>
<evidence type="ECO:0000256" key="1">
    <source>
        <dbReference type="ARBA" id="ARBA00004127"/>
    </source>
</evidence>
<dbReference type="GO" id="GO:0005783">
    <property type="term" value="C:endoplasmic reticulum"/>
    <property type="evidence" value="ECO:0007669"/>
    <property type="project" value="TreeGrafter"/>
</dbReference>
<dbReference type="OrthoDB" id="9909019at2759"/>
<dbReference type="GO" id="GO:0005794">
    <property type="term" value="C:Golgi apparatus"/>
    <property type="evidence" value="ECO:0007669"/>
    <property type="project" value="TreeGrafter"/>
</dbReference>
<gene>
    <name evidence="14" type="ORF">FN846DRAFT_885793</name>
</gene>
<name>A0A5J5FBJ0_9PEZI</name>
<feature type="transmembrane region" description="Helical" evidence="11">
    <location>
        <begin position="319"/>
        <end position="341"/>
    </location>
</feature>